<name>A0AAP3UYT2_9PROT</name>
<accession>A0AAP3UYT2</accession>
<evidence type="ECO:0000313" key="2">
    <source>
        <dbReference type="EMBL" id="MDF1585266.1"/>
    </source>
</evidence>
<sequence>MIAGTAGARRRGRAAGGAVGDGDLLDRLGAVVDVELVRPVPEAALARSDRSRSGRPACDPVPMPGRLVLQGLCSRSADAAGLRRRDLLPFLPFYGPDPADRAPHAPTIRLLGEPLARAAA</sequence>
<gene>
    <name evidence="2" type="ORF">PZ740_02575</name>
</gene>
<dbReference type="RefSeq" id="WP_327787680.1">
    <property type="nucleotide sequence ID" value="NZ_JARGEQ010000016.1"/>
</dbReference>
<keyword evidence="3" id="KW-1185">Reference proteome</keyword>
<organism evidence="2 3">
    <name type="scientific">Marinimicrococcus flavescens</name>
    <dbReference type="NCBI Taxonomy" id="3031815"/>
    <lineage>
        <taxon>Bacteria</taxon>
        <taxon>Pseudomonadati</taxon>
        <taxon>Pseudomonadota</taxon>
        <taxon>Alphaproteobacteria</taxon>
        <taxon>Geminicoccales</taxon>
        <taxon>Geminicoccaceae</taxon>
        <taxon>Marinimicrococcus</taxon>
    </lineage>
</organism>
<dbReference type="EMBL" id="JARGEQ010000016">
    <property type="protein sequence ID" value="MDF1585266.1"/>
    <property type="molecule type" value="Genomic_DNA"/>
</dbReference>
<evidence type="ECO:0000313" key="3">
    <source>
        <dbReference type="Proteomes" id="UP001301140"/>
    </source>
</evidence>
<comment type="caution">
    <text evidence="2">The sequence shown here is derived from an EMBL/GenBank/DDBJ whole genome shotgun (WGS) entry which is preliminary data.</text>
</comment>
<feature type="region of interest" description="Disordered" evidence="1">
    <location>
        <begin position="1"/>
        <end position="23"/>
    </location>
</feature>
<proteinExistence type="predicted"/>
<reference evidence="2 3" key="1">
    <citation type="submission" date="2023-03" db="EMBL/GenBank/DDBJ databases">
        <title>YIM 152171 draft genome.</title>
        <authorList>
            <person name="Yang Z."/>
        </authorList>
    </citation>
    <scope>NUCLEOTIDE SEQUENCE [LARGE SCALE GENOMIC DNA]</scope>
    <source>
        <strain evidence="2 3">YIM 152171</strain>
    </source>
</reference>
<dbReference type="AlphaFoldDB" id="A0AAP3UYT2"/>
<protein>
    <recommendedName>
        <fullName evidence="4">Transposase</fullName>
    </recommendedName>
</protein>
<evidence type="ECO:0008006" key="4">
    <source>
        <dbReference type="Google" id="ProtNLM"/>
    </source>
</evidence>
<evidence type="ECO:0000256" key="1">
    <source>
        <dbReference type="SAM" id="MobiDB-lite"/>
    </source>
</evidence>
<dbReference type="Proteomes" id="UP001301140">
    <property type="component" value="Unassembled WGS sequence"/>
</dbReference>